<dbReference type="Proteomes" id="UP001266305">
    <property type="component" value="Unassembled WGS sequence"/>
</dbReference>
<keyword evidence="2" id="KW-1185">Reference proteome</keyword>
<evidence type="ECO:0000313" key="1">
    <source>
        <dbReference type="EMBL" id="KAK2120093.1"/>
    </source>
</evidence>
<protein>
    <submittedName>
        <fullName evidence="1">Uncharacterized protein</fullName>
    </submittedName>
</protein>
<sequence>MEDATLSDKFSSLMDQKISSGGAPRLWEGRAACCGLKKEATPEIPRQKSTIGLIAAVLASAKQGEGIENKSEIRSLSMKVDGTSLDPEILQQAEMYITWEQSQRGVATNFIKIKSGLQPEAGTWGKAKVFGSHGTQDPTIKGFG</sequence>
<name>A0ABQ9WEP0_SAGOE</name>
<accession>A0ABQ9WEP0</accession>
<evidence type="ECO:0000313" key="2">
    <source>
        <dbReference type="Proteomes" id="UP001266305"/>
    </source>
</evidence>
<comment type="caution">
    <text evidence="1">The sequence shown here is derived from an EMBL/GenBank/DDBJ whole genome shotgun (WGS) entry which is preliminary data.</text>
</comment>
<proteinExistence type="predicted"/>
<dbReference type="EMBL" id="JASSZA010000001">
    <property type="protein sequence ID" value="KAK2120093.1"/>
    <property type="molecule type" value="Genomic_DNA"/>
</dbReference>
<organism evidence="1 2">
    <name type="scientific">Saguinus oedipus</name>
    <name type="common">Cotton-top tamarin</name>
    <name type="synonym">Oedipomidas oedipus</name>
    <dbReference type="NCBI Taxonomy" id="9490"/>
    <lineage>
        <taxon>Eukaryota</taxon>
        <taxon>Metazoa</taxon>
        <taxon>Chordata</taxon>
        <taxon>Craniata</taxon>
        <taxon>Vertebrata</taxon>
        <taxon>Euteleostomi</taxon>
        <taxon>Mammalia</taxon>
        <taxon>Eutheria</taxon>
        <taxon>Euarchontoglires</taxon>
        <taxon>Primates</taxon>
        <taxon>Haplorrhini</taxon>
        <taxon>Platyrrhini</taxon>
        <taxon>Cebidae</taxon>
        <taxon>Callitrichinae</taxon>
        <taxon>Saguinus</taxon>
    </lineage>
</organism>
<reference evidence="1 2" key="1">
    <citation type="submission" date="2023-05" db="EMBL/GenBank/DDBJ databases">
        <title>B98-5 Cell Line De Novo Hybrid Assembly: An Optical Mapping Approach.</title>
        <authorList>
            <person name="Kananen K."/>
            <person name="Auerbach J.A."/>
            <person name="Kautto E."/>
            <person name="Blachly J.S."/>
        </authorList>
    </citation>
    <scope>NUCLEOTIDE SEQUENCE [LARGE SCALE GENOMIC DNA]</scope>
    <source>
        <strain evidence="1">B95-8</strain>
        <tissue evidence="1">Cell line</tissue>
    </source>
</reference>
<gene>
    <name evidence="1" type="ORF">P7K49_001479</name>
</gene>